<evidence type="ECO:0000313" key="7">
    <source>
        <dbReference type="EMBL" id="MBR0652534.1"/>
    </source>
</evidence>
<evidence type="ECO:0000256" key="2">
    <source>
        <dbReference type="ARBA" id="ARBA00022729"/>
    </source>
</evidence>
<evidence type="ECO:0000259" key="6">
    <source>
        <dbReference type="Pfam" id="PF07940"/>
    </source>
</evidence>
<proteinExistence type="predicted"/>
<keyword evidence="4" id="KW-0456">Lyase</keyword>
<protein>
    <submittedName>
        <fullName evidence="7">Heparinase</fullName>
    </submittedName>
</protein>
<dbReference type="Gene3D" id="1.50.10.100">
    <property type="entry name" value="Chondroitin AC/alginate lyase"/>
    <property type="match status" value="1"/>
</dbReference>
<dbReference type="InterPro" id="IPR012480">
    <property type="entry name" value="Hepar_II_III_C"/>
</dbReference>
<gene>
    <name evidence="7" type="ORF">GXW78_22955</name>
</gene>
<dbReference type="EMBL" id="JAAEDI010000030">
    <property type="protein sequence ID" value="MBR0652534.1"/>
    <property type="molecule type" value="Genomic_DNA"/>
</dbReference>
<evidence type="ECO:0000256" key="3">
    <source>
        <dbReference type="ARBA" id="ARBA00022764"/>
    </source>
</evidence>
<dbReference type="PANTHER" id="PTHR39210:SF1">
    <property type="entry name" value="HEPARIN-SULFATE LYASE"/>
    <property type="match status" value="1"/>
</dbReference>
<feature type="domain" description="Heparinase II/III-like C-terminal" evidence="6">
    <location>
        <begin position="410"/>
        <end position="598"/>
    </location>
</feature>
<keyword evidence="3" id="KW-0574">Periplasm</keyword>
<keyword evidence="2" id="KW-0732">Signal</keyword>
<dbReference type="Pfam" id="PF07940">
    <property type="entry name" value="Hepar_II_III_C"/>
    <property type="match status" value="1"/>
</dbReference>
<reference evidence="8" key="1">
    <citation type="journal article" date="2021" name="Syst. Appl. Microbiol.">
        <title>Roseomonas hellenica sp. nov., isolated from roots of wild-growing Alkanna tinctoria.</title>
        <authorList>
            <person name="Rat A."/>
            <person name="Naranjo H.D."/>
            <person name="Lebbe L."/>
            <person name="Cnockaert M."/>
            <person name="Krigas N."/>
            <person name="Grigoriadou K."/>
            <person name="Maloupa E."/>
            <person name="Willems A."/>
        </authorList>
    </citation>
    <scope>NUCLEOTIDE SEQUENCE [LARGE SCALE GENOMIC DNA]</scope>
    <source>
        <strain evidence="8">LMG 31159</strain>
    </source>
</reference>
<dbReference type="RefSeq" id="WP_211871250.1">
    <property type="nucleotide sequence ID" value="NZ_JAAEDI010000030.1"/>
</dbReference>
<dbReference type="SUPFAM" id="SSF48230">
    <property type="entry name" value="Chondroitin AC/alginate lyase"/>
    <property type="match status" value="1"/>
</dbReference>
<dbReference type="Gene3D" id="2.70.98.70">
    <property type="match status" value="1"/>
</dbReference>
<feature type="compositionally biased region" description="Pro residues" evidence="5">
    <location>
        <begin position="392"/>
        <end position="405"/>
    </location>
</feature>
<name>A0ABS5ENC8_9PROT</name>
<keyword evidence="8" id="KW-1185">Reference proteome</keyword>
<evidence type="ECO:0000256" key="5">
    <source>
        <dbReference type="SAM" id="MobiDB-lite"/>
    </source>
</evidence>
<dbReference type="Proteomes" id="UP000698752">
    <property type="component" value="Unassembled WGS sequence"/>
</dbReference>
<dbReference type="PANTHER" id="PTHR39210">
    <property type="entry name" value="HEPARIN-SULFATE LYASE"/>
    <property type="match status" value="1"/>
</dbReference>
<dbReference type="InterPro" id="IPR008929">
    <property type="entry name" value="Chondroitin_lyas"/>
</dbReference>
<evidence type="ECO:0000256" key="1">
    <source>
        <dbReference type="ARBA" id="ARBA00004418"/>
    </source>
</evidence>
<organism evidence="7 8">
    <name type="scientific">Neoroseomonas terrae</name>
    <dbReference type="NCBI Taxonomy" id="424799"/>
    <lineage>
        <taxon>Bacteria</taxon>
        <taxon>Pseudomonadati</taxon>
        <taxon>Pseudomonadota</taxon>
        <taxon>Alphaproteobacteria</taxon>
        <taxon>Acetobacterales</taxon>
        <taxon>Acetobacteraceae</taxon>
        <taxon>Neoroseomonas</taxon>
    </lineage>
</organism>
<evidence type="ECO:0000256" key="4">
    <source>
        <dbReference type="ARBA" id="ARBA00023239"/>
    </source>
</evidence>
<comment type="caution">
    <text evidence="7">The sequence shown here is derived from an EMBL/GenBank/DDBJ whole genome shotgun (WGS) entry which is preliminary data.</text>
</comment>
<sequence>MEGDAAALAAAAHAAIPANWHGPFPANAPSLGMDLFSPGDIRPVWEANRLLAVPLLALAARIAPAHGHLVRAETLLHEWVAANPPFRGPAWACGQEAALRAMHLCLALALLDADRTPSSAMRVLLSAHARRIAATRAYAAAQDNNHAVSEPAGLFVIGLVLGDPTLARCGARGLARAVARLVAPDGAFAQPSPGYHRLLLDTLAVAEWFRLHHGAPPFAAPFADRAKAATLWLRRVMEPTTGVLPRCGAVDDSVFADLSLHGTADARGSVGRAVALFAADGSAGGALRLQTTPPKAEGPLETSSWLRVRLTGLVTQGTPGAVEPAPIPGGAPSPLALSIPFPPIAARQARVPRTTTVPSPRTNHRARHHIEVSKGPSAFGGVRSGEGQSPSPVAPYSPPPDAPPPARTWRTEGWYGASTDRFRLLLRTGAPLRFRPAQNDLLHLDLALDGAPLLIDGGTGAYNPPPGRDWWTAALAGTAGHNTIQFDGEEQMPRVGRFLFARWPRCRAVPGGAALRDAAGRRHDRCVDLSGGRVVVADRAAGAFSALVLRWRLAPGEWRLTDEGAAGPRARLRLTADAPHRLRLAQGWHSPAYGRVEPAPVLELAAAAPVSLLTTLVEAW</sequence>
<evidence type="ECO:0000313" key="8">
    <source>
        <dbReference type="Proteomes" id="UP000698752"/>
    </source>
</evidence>
<accession>A0ABS5ENC8</accession>
<comment type="subcellular location">
    <subcellularLocation>
        <location evidence="1">Periplasm</location>
    </subcellularLocation>
</comment>
<feature type="region of interest" description="Disordered" evidence="5">
    <location>
        <begin position="374"/>
        <end position="405"/>
    </location>
</feature>